<dbReference type="AlphaFoldDB" id="A0AAV4DXL8"/>
<feature type="compositionally biased region" description="Acidic residues" evidence="1">
    <location>
        <begin position="10"/>
        <end position="31"/>
    </location>
</feature>
<dbReference type="EMBL" id="BLXT01008455">
    <property type="protein sequence ID" value="GFO48954.1"/>
    <property type="molecule type" value="Genomic_DNA"/>
</dbReference>
<feature type="region of interest" description="Disordered" evidence="1">
    <location>
        <begin position="1"/>
        <end position="31"/>
    </location>
</feature>
<comment type="caution">
    <text evidence="2">The sequence shown here is derived from an EMBL/GenBank/DDBJ whole genome shotgun (WGS) entry which is preliminary data.</text>
</comment>
<organism evidence="2 3">
    <name type="scientific">Plakobranchus ocellatus</name>
    <dbReference type="NCBI Taxonomy" id="259542"/>
    <lineage>
        <taxon>Eukaryota</taxon>
        <taxon>Metazoa</taxon>
        <taxon>Spiralia</taxon>
        <taxon>Lophotrochozoa</taxon>
        <taxon>Mollusca</taxon>
        <taxon>Gastropoda</taxon>
        <taxon>Heterobranchia</taxon>
        <taxon>Euthyneura</taxon>
        <taxon>Panpulmonata</taxon>
        <taxon>Sacoglossa</taxon>
        <taxon>Placobranchoidea</taxon>
        <taxon>Plakobranchidae</taxon>
        <taxon>Plakobranchus</taxon>
    </lineage>
</organism>
<accession>A0AAV4DXL8</accession>
<reference evidence="2 3" key="1">
    <citation type="journal article" date="2021" name="Elife">
        <title>Chloroplast acquisition without the gene transfer in kleptoplastic sea slugs, Plakobranchus ocellatus.</title>
        <authorList>
            <person name="Maeda T."/>
            <person name="Takahashi S."/>
            <person name="Yoshida T."/>
            <person name="Shimamura S."/>
            <person name="Takaki Y."/>
            <person name="Nagai Y."/>
            <person name="Toyoda A."/>
            <person name="Suzuki Y."/>
            <person name="Arimoto A."/>
            <person name="Ishii H."/>
            <person name="Satoh N."/>
            <person name="Nishiyama T."/>
            <person name="Hasebe M."/>
            <person name="Maruyama T."/>
            <person name="Minagawa J."/>
            <person name="Obokata J."/>
            <person name="Shigenobu S."/>
        </authorList>
    </citation>
    <scope>NUCLEOTIDE SEQUENCE [LARGE SCALE GENOMIC DNA]</scope>
</reference>
<evidence type="ECO:0000313" key="3">
    <source>
        <dbReference type="Proteomes" id="UP000735302"/>
    </source>
</evidence>
<proteinExistence type="predicted"/>
<gene>
    <name evidence="2" type="ORF">PoB_007545900</name>
</gene>
<dbReference type="Proteomes" id="UP000735302">
    <property type="component" value="Unassembled WGS sequence"/>
</dbReference>
<protein>
    <submittedName>
        <fullName evidence="2">Uncharacterized protein</fullName>
    </submittedName>
</protein>
<name>A0AAV4DXL8_9GAST</name>
<keyword evidence="3" id="KW-1185">Reference proteome</keyword>
<evidence type="ECO:0000256" key="1">
    <source>
        <dbReference type="SAM" id="MobiDB-lite"/>
    </source>
</evidence>
<sequence length="87" mass="9517">MVVVKSNDHYDDDVDSDKDDEDDDDDDDDDDVAVMSLTVTLHSLSCLALPGCPAPFEALTRAPVSVDQCNKARALTEMGTVYTVFYV</sequence>
<evidence type="ECO:0000313" key="2">
    <source>
        <dbReference type="EMBL" id="GFO48954.1"/>
    </source>
</evidence>